<protein>
    <submittedName>
        <fullName evidence="2">Alpha/Beta hydrolase protein</fullName>
    </submittedName>
</protein>
<gene>
    <name evidence="2" type="ORF">QYS62_006812</name>
</gene>
<dbReference type="GO" id="GO:0016787">
    <property type="term" value="F:hydrolase activity"/>
    <property type="evidence" value="ECO:0007669"/>
    <property type="project" value="UniProtKB-KW"/>
</dbReference>
<reference evidence="2 3" key="1">
    <citation type="submission" date="2024-04" db="EMBL/GenBank/DDBJ databases">
        <title>Complete genome sequence of Fusarium acuminatum.</title>
        <authorList>
            <person name="Lan B."/>
        </authorList>
    </citation>
    <scope>NUCLEOTIDE SEQUENCE [LARGE SCALE GENOMIC DNA]</scope>
    <source>
        <strain evidence="2">1A</strain>
    </source>
</reference>
<organism evidence="2 3">
    <name type="scientific">Fusarium acuminatum</name>
    <dbReference type="NCBI Taxonomy" id="5515"/>
    <lineage>
        <taxon>Eukaryota</taxon>
        <taxon>Fungi</taxon>
        <taxon>Dikarya</taxon>
        <taxon>Ascomycota</taxon>
        <taxon>Pezizomycotina</taxon>
        <taxon>Sordariomycetes</taxon>
        <taxon>Hypocreomycetidae</taxon>
        <taxon>Hypocreales</taxon>
        <taxon>Nectriaceae</taxon>
        <taxon>Fusarium</taxon>
        <taxon>Fusarium tricinctum species complex</taxon>
    </lineage>
</organism>
<keyword evidence="2" id="KW-0378">Hydrolase</keyword>
<dbReference type="Proteomes" id="UP001489902">
    <property type="component" value="Chromosome 3"/>
</dbReference>
<dbReference type="PANTHER" id="PTHR43798">
    <property type="entry name" value="MONOACYLGLYCEROL LIPASE"/>
    <property type="match status" value="1"/>
</dbReference>
<sequence>MSTQQTAKTRYITSPIGPKFAYRQIGAALGVPLVVLTHFRGTMDKWDPLIINTLAAKRRVITVDYLGVGLSTGEVATSIRQSAADISLFIELIKEAEVDLLGFSIGGYVAQMVALNSEPNKFKVRKLILAGTGTSHGPELALSPNDDVGSVAGVKDVDIEVFKTLFFAKNDQGDAAAEAWWTRIHERSSLSCGEDVSEWLSSGYKDQGKGIKGQATQGHNFTMSSDTSEGVEGAYNRLGDIEIPVLVANGSVSIPFPASTYRSAYMHQKNDYMIPTSNSYLIYQKVPNGQIILYPNSGHGFLFQYATTFVKHVELFLEA</sequence>
<dbReference type="Pfam" id="PF00561">
    <property type="entry name" value="Abhydrolase_1"/>
    <property type="match status" value="1"/>
</dbReference>
<evidence type="ECO:0000313" key="3">
    <source>
        <dbReference type="Proteomes" id="UP001489902"/>
    </source>
</evidence>
<dbReference type="SUPFAM" id="SSF53474">
    <property type="entry name" value="alpha/beta-Hydrolases"/>
    <property type="match status" value="1"/>
</dbReference>
<accession>A0ABZ2WYJ9</accession>
<keyword evidence="3" id="KW-1185">Reference proteome</keyword>
<evidence type="ECO:0000313" key="2">
    <source>
        <dbReference type="EMBL" id="WZH45744.1"/>
    </source>
</evidence>
<dbReference type="InterPro" id="IPR029058">
    <property type="entry name" value="AB_hydrolase_fold"/>
</dbReference>
<name>A0ABZ2WYJ9_9HYPO</name>
<dbReference type="InterPro" id="IPR000073">
    <property type="entry name" value="AB_hydrolase_1"/>
</dbReference>
<dbReference type="PANTHER" id="PTHR43798:SF5">
    <property type="entry name" value="MONOACYLGLYCEROL LIPASE ABHD6"/>
    <property type="match status" value="1"/>
</dbReference>
<dbReference type="InterPro" id="IPR050266">
    <property type="entry name" value="AB_hydrolase_sf"/>
</dbReference>
<dbReference type="EMBL" id="CP151262">
    <property type="protein sequence ID" value="WZH45744.1"/>
    <property type="molecule type" value="Genomic_DNA"/>
</dbReference>
<evidence type="ECO:0000259" key="1">
    <source>
        <dbReference type="Pfam" id="PF00561"/>
    </source>
</evidence>
<proteinExistence type="predicted"/>
<feature type="domain" description="AB hydrolase-1" evidence="1">
    <location>
        <begin position="33"/>
        <end position="303"/>
    </location>
</feature>
<dbReference type="Gene3D" id="3.40.50.1820">
    <property type="entry name" value="alpha/beta hydrolase"/>
    <property type="match status" value="1"/>
</dbReference>